<evidence type="ECO:0000256" key="6">
    <source>
        <dbReference type="SAM" id="MobiDB-lite"/>
    </source>
</evidence>
<evidence type="ECO:0000256" key="2">
    <source>
        <dbReference type="ARBA" id="ARBA00022475"/>
    </source>
</evidence>
<feature type="region of interest" description="Disordered" evidence="6">
    <location>
        <begin position="294"/>
        <end position="314"/>
    </location>
</feature>
<feature type="compositionally biased region" description="Basic and acidic residues" evidence="6">
    <location>
        <begin position="298"/>
        <end position="314"/>
    </location>
</feature>
<dbReference type="InterPro" id="IPR022791">
    <property type="entry name" value="L-PG_synthase/AglD"/>
</dbReference>
<dbReference type="EMBL" id="JBHSBN010000010">
    <property type="protein sequence ID" value="MFC4107608.1"/>
    <property type="molecule type" value="Genomic_DNA"/>
</dbReference>
<gene>
    <name evidence="8" type="ORF">ACFOX0_16970</name>
</gene>
<sequence>MTFTVAMLVGVVVALRSEDWETVGATLLHGAAVPWVVAAFLANLAGLGLALASWHVLITDDGDRVELPLSGTMFAAGLLGKYIPGRVWGVLAQIQLGRVAGLSPARIGSCYVASLAVSLLAGTTVGLLAAPAVLHRQGHWLLVPALLCLAWFIWPQGVNRLALLATRVLRSPGQPATVSAGGYRRSLALSTASWLVSGLHLWFLALLFGAPAARSLAVCVGGFALAMVLGSVAIVVPDGWGIRELVLTVPLATLLPVPTAIAIALASRAVIVVSELAGAGAMYITHRARRRAAVPDTSRPDMSRSEEEVEAWTR</sequence>
<evidence type="ECO:0000256" key="4">
    <source>
        <dbReference type="ARBA" id="ARBA00022989"/>
    </source>
</evidence>
<name>A0ABV8KNN9_9ACTN</name>
<organism evidence="8 9">
    <name type="scientific">Micromonospora zhanjiangensis</name>
    <dbReference type="NCBI Taxonomy" id="1522057"/>
    <lineage>
        <taxon>Bacteria</taxon>
        <taxon>Bacillati</taxon>
        <taxon>Actinomycetota</taxon>
        <taxon>Actinomycetes</taxon>
        <taxon>Micromonosporales</taxon>
        <taxon>Micromonosporaceae</taxon>
        <taxon>Micromonospora</taxon>
    </lineage>
</organism>
<evidence type="ECO:0000256" key="1">
    <source>
        <dbReference type="ARBA" id="ARBA00004651"/>
    </source>
</evidence>
<comment type="caution">
    <text evidence="8">The sequence shown here is derived from an EMBL/GenBank/DDBJ whole genome shotgun (WGS) entry which is preliminary data.</text>
</comment>
<protein>
    <submittedName>
        <fullName evidence="8">Lysylphosphatidylglycerol synthase domain-containing protein</fullName>
    </submittedName>
</protein>
<evidence type="ECO:0000313" key="8">
    <source>
        <dbReference type="EMBL" id="MFC4107608.1"/>
    </source>
</evidence>
<feature type="transmembrane region" description="Helical" evidence="7">
    <location>
        <begin position="111"/>
        <end position="130"/>
    </location>
</feature>
<feature type="transmembrane region" description="Helical" evidence="7">
    <location>
        <begin position="187"/>
        <end position="209"/>
    </location>
</feature>
<evidence type="ECO:0000313" key="9">
    <source>
        <dbReference type="Proteomes" id="UP001595868"/>
    </source>
</evidence>
<evidence type="ECO:0000256" key="7">
    <source>
        <dbReference type="SAM" id="Phobius"/>
    </source>
</evidence>
<evidence type="ECO:0000256" key="3">
    <source>
        <dbReference type="ARBA" id="ARBA00022692"/>
    </source>
</evidence>
<feature type="transmembrane region" description="Helical" evidence="7">
    <location>
        <begin position="32"/>
        <end position="57"/>
    </location>
</feature>
<dbReference type="RefSeq" id="WP_377546732.1">
    <property type="nucleotide sequence ID" value="NZ_JBHSBN010000010.1"/>
</dbReference>
<keyword evidence="9" id="KW-1185">Reference proteome</keyword>
<evidence type="ECO:0000256" key="5">
    <source>
        <dbReference type="ARBA" id="ARBA00023136"/>
    </source>
</evidence>
<keyword evidence="2" id="KW-1003">Cell membrane</keyword>
<keyword evidence="5 7" id="KW-0472">Membrane</keyword>
<proteinExistence type="predicted"/>
<dbReference type="Pfam" id="PF03706">
    <property type="entry name" value="LPG_synthase_TM"/>
    <property type="match status" value="1"/>
</dbReference>
<keyword evidence="3 7" id="KW-0812">Transmembrane</keyword>
<dbReference type="Proteomes" id="UP001595868">
    <property type="component" value="Unassembled WGS sequence"/>
</dbReference>
<reference evidence="9" key="1">
    <citation type="journal article" date="2019" name="Int. J. Syst. Evol. Microbiol.">
        <title>The Global Catalogue of Microorganisms (GCM) 10K type strain sequencing project: providing services to taxonomists for standard genome sequencing and annotation.</title>
        <authorList>
            <consortium name="The Broad Institute Genomics Platform"/>
            <consortium name="The Broad Institute Genome Sequencing Center for Infectious Disease"/>
            <person name="Wu L."/>
            <person name="Ma J."/>
        </authorList>
    </citation>
    <scope>NUCLEOTIDE SEQUENCE [LARGE SCALE GENOMIC DNA]</scope>
    <source>
        <strain evidence="9">2902at01</strain>
    </source>
</reference>
<feature type="transmembrane region" description="Helical" evidence="7">
    <location>
        <begin position="69"/>
        <end position="91"/>
    </location>
</feature>
<keyword evidence="4 7" id="KW-1133">Transmembrane helix</keyword>
<feature type="transmembrane region" description="Helical" evidence="7">
    <location>
        <begin position="216"/>
        <end position="237"/>
    </location>
</feature>
<comment type="subcellular location">
    <subcellularLocation>
        <location evidence="1">Cell membrane</location>
        <topology evidence="1">Multi-pass membrane protein</topology>
    </subcellularLocation>
</comment>
<accession>A0ABV8KNN9</accession>